<feature type="region of interest" description="Disordered" evidence="1">
    <location>
        <begin position="93"/>
        <end position="124"/>
    </location>
</feature>
<dbReference type="OrthoDB" id="351162at2157"/>
<reference evidence="3" key="1">
    <citation type="submission" date="2016-10" db="EMBL/GenBank/DDBJ databases">
        <authorList>
            <person name="Varghese N."/>
        </authorList>
    </citation>
    <scope>NUCLEOTIDE SEQUENCE [LARGE SCALE GENOMIC DNA]</scope>
    <source>
        <strain evidence="3">CGMCC 1.12284</strain>
    </source>
</reference>
<gene>
    <name evidence="2" type="ORF">SAMN05216285_1770</name>
</gene>
<evidence type="ECO:0000313" key="3">
    <source>
        <dbReference type="Proteomes" id="UP000183275"/>
    </source>
</evidence>
<accession>A0A1I0NJ69</accession>
<dbReference type="RefSeq" id="WP_143067673.1">
    <property type="nucleotide sequence ID" value="NZ_FOIS01000002.1"/>
</dbReference>
<organism evidence="2 3">
    <name type="scientific">Natrinema salifodinae</name>
    <dbReference type="NCBI Taxonomy" id="1202768"/>
    <lineage>
        <taxon>Archaea</taxon>
        <taxon>Methanobacteriati</taxon>
        <taxon>Methanobacteriota</taxon>
        <taxon>Stenosarchaea group</taxon>
        <taxon>Halobacteria</taxon>
        <taxon>Halobacteriales</taxon>
        <taxon>Natrialbaceae</taxon>
        <taxon>Natrinema</taxon>
    </lineage>
</organism>
<evidence type="ECO:0000256" key="1">
    <source>
        <dbReference type="SAM" id="MobiDB-lite"/>
    </source>
</evidence>
<dbReference type="Proteomes" id="UP000183275">
    <property type="component" value="Unassembled WGS sequence"/>
</dbReference>
<dbReference type="AlphaFoldDB" id="A0A1I0NJ69"/>
<feature type="region of interest" description="Disordered" evidence="1">
    <location>
        <begin position="1"/>
        <end position="63"/>
    </location>
</feature>
<name>A0A1I0NJ69_9EURY</name>
<protein>
    <submittedName>
        <fullName evidence="2">Uncharacterized protein</fullName>
    </submittedName>
</protein>
<feature type="compositionally biased region" description="Basic and acidic residues" evidence="1">
    <location>
        <begin position="100"/>
        <end position="115"/>
    </location>
</feature>
<proteinExistence type="predicted"/>
<evidence type="ECO:0000313" key="2">
    <source>
        <dbReference type="EMBL" id="SEW01210.1"/>
    </source>
</evidence>
<keyword evidence="3" id="KW-1185">Reference proteome</keyword>
<dbReference type="EMBL" id="FOIS01000002">
    <property type="protein sequence ID" value="SEW01210.1"/>
    <property type="molecule type" value="Genomic_DNA"/>
</dbReference>
<feature type="compositionally biased region" description="Polar residues" evidence="1">
    <location>
        <begin position="11"/>
        <end position="20"/>
    </location>
</feature>
<sequence length="332" mass="38137">MGDWDNFLGNLFSSSDTSGNTHDENEDQSPLAEDDPHHKYSTGTALEVDQSPDKPDELPDQSQYDVVSITALDDGQIYQVDTVNGREVLFVDPENAGDARQPDAKASIRDGKEKTGGLSPSKTHPLIAAYHGTGKEYMDSLEEFYEHKVPARFVEMIKDAALLRYAEAYDNLSLLDVRERKEEMTKYGDEALHVASFCSSGFFDYDGIFQKKYRERVLNGSDTKDNYRDAFIRIIRTAPFVEFVKSDHQEAYYIDGDLEPYKQVYDDALRKARHIDEYAWNFEYIQIRGTGHDTHPTVRNTCQYFNTHHDSLDCLLEMEERDLVFRFDPDTL</sequence>